<dbReference type="InterPro" id="IPR015946">
    <property type="entry name" value="KH_dom-like_a/b"/>
</dbReference>
<dbReference type="EMBL" id="AWXZ01000030">
    <property type="protein sequence ID" value="ESR24645.1"/>
    <property type="molecule type" value="Genomic_DNA"/>
</dbReference>
<evidence type="ECO:0000313" key="3">
    <source>
        <dbReference type="EMBL" id="ESR24645.1"/>
    </source>
</evidence>
<accession>V4RN48</accession>
<dbReference type="PATRIC" id="fig|631454.5.peg.2293"/>
<dbReference type="AlphaFoldDB" id="V4RN48"/>
<dbReference type="InterPro" id="IPR022742">
    <property type="entry name" value="Hydrolase_4"/>
</dbReference>
<dbReference type="eggNOG" id="COG1073">
    <property type="taxonomic scope" value="Bacteria"/>
</dbReference>
<dbReference type="ESTHER" id="9rhiz-v4rn48">
    <property type="family name" value="Est-OsmC"/>
</dbReference>
<dbReference type="STRING" id="631454.N177_2325"/>
<protein>
    <recommendedName>
        <fullName evidence="2">Serine aminopeptidase S33 domain-containing protein</fullName>
    </recommendedName>
</protein>
<dbReference type="OrthoDB" id="9789573at2"/>
<proteinExistence type="predicted"/>
<dbReference type="InterPro" id="IPR029058">
    <property type="entry name" value="AB_hydrolase_fold"/>
</dbReference>
<reference evidence="3 4" key="1">
    <citation type="journal article" date="2014" name="Genome Announc.">
        <title>Draft Genome Sequence of Lutibaculum baratangense Strain AMV1T, Isolated from a Mud Volcano in Andamans, India.</title>
        <authorList>
            <person name="Singh A."/>
            <person name="Sreenivas A."/>
            <person name="Sathyanarayana Reddy G."/>
            <person name="Pinnaka A.K."/>
            <person name="Shivaji S."/>
        </authorList>
    </citation>
    <scope>NUCLEOTIDE SEQUENCE [LARGE SCALE GENOMIC DNA]</scope>
    <source>
        <strain evidence="3 4">AMV1</strain>
    </source>
</reference>
<dbReference type="eggNOG" id="COG1765">
    <property type="taxonomic scope" value="Bacteria"/>
</dbReference>
<dbReference type="PANTHER" id="PTHR39624:SF2">
    <property type="entry name" value="OSMC-LIKE PROTEIN"/>
    <property type="match status" value="1"/>
</dbReference>
<evidence type="ECO:0000256" key="1">
    <source>
        <dbReference type="SAM" id="MobiDB-lite"/>
    </source>
</evidence>
<name>V4RN48_9HYPH</name>
<organism evidence="3 4">
    <name type="scientific">Lutibaculum baratangense AMV1</name>
    <dbReference type="NCBI Taxonomy" id="631454"/>
    <lineage>
        <taxon>Bacteria</taxon>
        <taxon>Pseudomonadati</taxon>
        <taxon>Pseudomonadota</taxon>
        <taxon>Alphaproteobacteria</taxon>
        <taxon>Hyphomicrobiales</taxon>
        <taxon>Tepidamorphaceae</taxon>
        <taxon>Lutibaculum</taxon>
    </lineage>
</organism>
<dbReference type="SUPFAM" id="SSF82784">
    <property type="entry name" value="OsmC-like"/>
    <property type="match status" value="1"/>
</dbReference>
<dbReference type="RefSeq" id="WP_023432454.1">
    <property type="nucleotide sequence ID" value="NZ_AWXZ01000030.1"/>
</dbReference>
<evidence type="ECO:0000259" key="2">
    <source>
        <dbReference type="Pfam" id="PF12146"/>
    </source>
</evidence>
<dbReference type="Gene3D" id="3.30.300.20">
    <property type="match status" value="1"/>
</dbReference>
<keyword evidence="4" id="KW-1185">Reference proteome</keyword>
<evidence type="ECO:0000313" key="4">
    <source>
        <dbReference type="Proteomes" id="UP000017819"/>
    </source>
</evidence>
<sequence length="432" mass="45816">MSLTTQRVDFPGHGGARLAARLDLPNGPTRAYALFAHCFACSKDLVAVRRLAAGLAREGIAVLRFDFTGLGSSEGDFASTNFSSNVADLCVAADFLRDRYQAPEVLIGHSLGGAAVLVAAGDVPEAKAVVTIGAPSDAAHVLENFGSSIGEIERAGAAEVKLAGRSFTLTRQFVEDVRSQRVAEAVAGLRRPLLVMHAPLDEVVGIDNATEIFRAARHPKSFVSLDGADHLLSRPSDADFAARVISGWLSKYIREDPPQGEEAVEHVRVTETGAGKFQNAVQAGRHRIFADEPESVGGLDSGPSPYDFLSMALGACTSMTLRLYAQHKKLDLGRISVDVSHAKVHARDCEDCTAGAWNGRIDRFERTISIEGHLLPELRSKLVEIAGKCPVHRTLEAGASVATVVDASPDTPDAVSGPETDAAAGSHGIDWP</sequence>
<dbReference type="Gene3D" id="3.40.50.1820">
    <property type="entry name" value="alpha/beta hydrolase"/>
    <property type="match status" value="1"/>
</dbReference>
<feature type="region of interest" description="Disordered" evidence="1">
    <location>
        <begin position="408"/>
        <end position="432"/>
    </location>
</feature>
<gene>
    <name evidence="3" type="ORF">N177_2325</name>
</gene>
<feature type="domain" description="Serine aminopeptidase S33" evidence="2">
    <location>
        <begin position="48"/>
        <end position="134"/>
    </location>
</feature>
<dbReference type="InterPro" id="IPR003718">
    <property type="entry name" value="OsmC/Ohr_fam"/>
</dbReference>
<dbReference type="Pfam" id="PF12146">
    <property type="entry name" value="Hydrolase_4"/>
    <property type="match status" value="1"/>
</dbReference>
<dbReference type="PANTHER" id="PTHR39624">
    <property type="entry name" value="PROTEIN INVOLVED IN RIMO-MEDIATED BETA-METHYLTHIOLATION OF RIBOSOMAL PROTEIN S12 YCAO"/>
    <property type="match status" value="1"/>
</dbReference>
<dbReference type="SUPFAM" id="SSF53474">
    <property type="entry name" value="alpha/beta-Hydrolases"/>
    <property type="match status" value="1"/>
</dbReference>
<dbReference type="Proteomes" id="UP000017819">
    <property type="component" value="Unassembled WGS sequence"/>
</dbReference>
<dbReference type="Pfam" id="PF02566">
    <property type="entry name" value="OsmC"/>
    <property type="match status" value="1"/>
</dbReference>
<comment type="caution">
    <text evidence="3">The sequence shown here is derived from an EMBL/GenBank/DDBJ whole genome shotgun (WGS) entry which is preliminary data.</text>
</comment>
<dbReference type="InterPro" id="IPR036102">
    <property type="entry name" value="OsmC/Ohrsf"/>
</dbReference>